<keyword evidence="1" id="KW-0677">Repeat</keyword>
<protein>
    <submittedName>
        <fullName evidence="4">Uncharacterized protein</fullName>
    </submittedName>
</protein>
<dbReference type="PRINTS" id="PR00633">
    <property type="entry name" value="RCCNDNSATION"/>
</dbReference>
<dbReference type="EMBL" id="JAUIZM010000001">
    <property type="protein sequence ID" value="KAK1403234.1"/>
    <property type="molecule type" value="Genomic_DNA"/>
</dbReference>
<feature type="transmembrane region" description="Helical" evidence="3">
    <location>
        <begin position="287"/>
        <end position="307"/>
    </location>
</feature>
<dbReference type="AlphaFoldDB" id="A0AAD8NAY4"/>
<gene>
    <name evidence="4" type="ORF">POM88_002839</name>
</gene>
<dbReference type="PANTHER" id="PTHR22870:SF408">
    <property type="entry name" value="OS09G0560450 PROTEIN"/>
    <property type="match status" value="1"/>
</dbReference>
<keyword evidence="5" id="KW-1185">Reference proteome</keyword>
<evidence type="ECO:0000313" key="4">
    <source>
        <dbReference type="EMBL" id="KAK1403234.1"/>
    </source>
</evidence>
<dbReference type="Gene3D" id="2.130.10.30">
    <property type="entry name" value="Regulator of chromosome condensation 1/beta-lactamase-inhibitor protein II"/>
    <property type="match status" value="2"/>
</dbReference>
<dbReference type="InterPro" id="IPR009091">
    <property type="entry name" value="RCC1/BLIP-II"/>
</dbReference>
<sequence length="449" mass="50664">MIKLLFMRTRQKAGGIYNGSTVTATSDKGNSSSMPVIRMPSNTCHDPSVLFLMLLLKTSFGYQSFLAGMVYMYQRWRRVGFSYFHHPSLPNRTPHFSLITIGCHSSKFTLSAYHSTVLNVLGSCDLDAQDLADLEATCFFFRKPAEIFAPDHELSLVELAALDICDKRAIFKPMKTDETQELKQRCGGSWKLVMRFLWAGEACYGKRKITDNSRSRAQDCCHLERTVYSFGSNKSGQLGHGTTEREWNPRQIRSLQGFCIYNSSCAGFGRTMLICDAGKIYAFWKDLFSLTVLVCIFCWLWLVREAWHGSHTDERSPRKIEHFKTFNFYPVMVSAGCWACCSSWQGWQVYTLLDLGKRLFFRKIAVDKQGNITSNVQSPEMVSSPKLVTVKVVQVSTTGYGSENAHTFFLTESGKLYSGGAGHKGKLGIKLLPNQTERSNPEQVDVDLG</sequence>
<evidence type="ECO:0000256" key="3">
    <source>
        <dbReference type="SAM" id="Phobius"/>
    </source>
</evidence>
<feature type="repeat" description="RCC1" evidence="2">
    <location>
        <begin position="225"/>
        <end position="276"/>
    </location>
</feature>
<evidence type="ECO:0000313" key="5">
    <source>
        <dbReference type="Proteomes" id="UP001237642"/>
    </source>
</evidence>
<accession>A0AAD8NAY4</accession>
<keyword evidence="3" id="KW-1133">Transmembrane helix</keyword>
<keyword evidence="3" id="KW-0472">Membrane</keyword>
<dbReference type="InterPro" id="IPR000408">
    <property type="entry name" value="Reg_chr_condens"/>
</dbReference>
<reference evidence="4" key="1">
    <citation type="submission" date="2023-02" db="EMBL/GenBank/DDBJ databases">
        <title>Genome of toxic invasive species Heracleum sosnowskyi carries increased number of genes despite the absence of recent whole-genome duplications.</title>
        <authorList>
            <person name="Schelkunov M."/>
            <person name="Shtratnikova V."/>
            <person name="Makarenko M."/>
            <person name="Klepikova A."/>
            <person name="Omelchenko D."/>
            <person name="Novikova G."/>
            <person name="Obukhova E."/>
            <person name="Bogdanov V."/>
            <person name="Penin A."/>
            <person name="Logacheva M."/>
        </authorList>
    </citation>
    <scope>NUCLEOTIDE SEQUENCE</scope>
    <source>
        <strain evidence="4">Hsosn_3</strain>
        <tissue evidence="4">Leaf</tissue>
    </source>
</reference>
<dbReference type="PANTHER" id="PTHR22870">
    <property type="entry name" value="REGULATOR OF CHROMOSOME CONDENSATION"/>
    <property type="match status" value="1"/>
</dbReference>
<dbReference type="PROSITE" id="PS50012">
    <property type="entry name" value="RCC1_3"/>
    <property type="match status" value="1"/>
</dbReference>
<evidence type="ECO:0000256" key="2">
    <source>
        <dbReference type="PROSITE-ProRule" id="PRU00235"/>
    </source>
</evidence>
<reference evidence="4" key="2">
    <citation type="submission" date="2023-05" db="EMBL/GenBank/DDBJ databases">
        <authorList>
            <person name="Schelkunov M.I."/>
        </authorList>
    </citation>
    <scope>NUCLEOTIDE SEQUENCE</scope>
    <source>
        <strain evidence="4">Hsosn_3</strain>
        <tissue evidence="4">Leaf</tissue>
    </source>
</reference>
<dbReference type="SUPFAM" id="SSF50985">
    <property type="entry name" value="RCC1/BLIP-II"/>
    <property type="match status" value="1"/>
</dbReference>
<proteinExistence type="predicted"/>
<organism evidence="4 5">
    <name type="scientific">Heracleum sosnowskyi</name>
    <dbReference type="NCBI Taxonomy" id="360622"/>
    <lineage>
        <taxon>Eukaryota</taxon>
        <taxon>Viridiplantae</taxon>
        <taxon>Streptophyta</taxon>
        <taxon>Embryophyta</taxon>
        <taxon>Tracheophyta</taxon>
        <taxon>Spermatophyta</taxon>
        <taxon>Magnoliopsida</taxon>
        <taxon>eudicotyledons</taxon>
        <taxon>Gunneridae</taxon>
        <taxon>Pentapetalae</taxon>
        <taxon>asterids</taxon>
        <taxon>campanulids</taxon>
        <taxon>Apiales</taxon>
        <taxon>Apiaceae</taxon>
        <taxon>Apioideae</taxon>
        <taxon>apioid superclade</taxon>
        <taxon>Tordylieae</taxon>
        <taxon>Tordyliinae</taxon>
        <taxon>Heracleum</taxon>
    </lineage>
</organism>
<name>A0AAD8NAY4_9APIA</name>
<comment type="caution">
    <text evidence="4">The sequence shown here is derived from an EMBL/GenBank/DDBJ whole genome shotgun (WGS) entry which is preliminary data.</text>
</comment>
<evidence type="ECO:0000256" key="1">
    <source>
        <dbReference type="ARBA" id="ARBA00022737"/>
    </source>
</evidence>
<feature type="transmembrane region" description="Helical" evidence="3">
    <location>
        <begin position="49"/>
        <end position="73"/>
    </location>
</feature>
<dbReference type="Pfam" id="PF00415">
    <property type="entry name" value="RCC1"/>
    <property type="match status" value="1"/>
</dbReference>
<keyword evidence="3" id="KW-0812">Transmembrane</keyword>
<dbReference type="InterPro" id="IPR051210">
    <property type="entry name" value="Ub_ligase/GEF_domain"/>
</dbReference>
<dbReference type="Proteomes" id="UP001237642">
    <property type="component" value="Unassembled WGS sequence"/>
</dbReference>